<keyword evidence="1" id="KW-1133">Transmembrane helix</keyword>
<gene>
    <name evidence="2" type="ORF">FW778_04680</name>
</gene>
<evidence type="ECO:0000256" key="1">
    <source>
        <dbReference type="SAM" id="Phobius"/>
    </source>
</evidence>
<accession>A0A5J5ILS8</accession>
<organism evidence="2 3">
    <name type="scientific">Ginsengibacter hankyongi</name>
    <dbReference type="NCBI Taxonomy" id="2607284"/>
    <lineage>
        <taxon>Bacteria</taxon>
        <taxon>Pseudomonadati</taxon>
        <taxon>Bacteroidota</taxon>
        <taxon>Chitinophagia</taxon>
        <taxon>Chitinophagales</taxon>
        <taxon>Chitinophagaceae</taxon>
        <taxon>Ginsengibacter</taxon>
    </lineage>
</organism>
<evidence type="ECO:0000313" key="3">
    <source>
        <dbReference type="Proteomes" id="UP000326903"/>
    </source>
</evidence>
<name>A0A5J5ILS8_9BACT</name>
<sequence>MQNFKEKLYNYEAEPPVEVWQNIIAELESSEPKTVSLTGFRKRSKFIFYGITAAASLIVIFLISIFFNTSQKNINTASNGANQLQNLSSKQIQDSLNLNNKILKEIINSTKDKNLLALNYENSSVHGKKYLTIAGPECQPIKISPKVATLIESTDNEYPPKPIWNKKIEKWKQIMLSSTLSPTSTNLLDIVQLSSAADNNE</sequence>
<feature type="transmembrane region" description="Helical" evidence="1">
    <location>
        <begin position="46"/>
        <end position="67"/>
    </location>
</feature>
<dbReference type="RefSeq" id="WP_150413426.1">
    <property type="nucleotide sequence ID" value="NZ_VYQF01000001.1"/>
</dbReference>
<keyword evidence="1" id="KW-0472">Membrane</keyword>
<keyword evidence="1" id="KW-0812">Transmembrane</keyword>
<dbReference type="EMBL" id="VYQF01000001">
    <property type="protein sequence ID" value="KAA9041333.1"/>
    <property type="molecule type" value="Genomic_DNA"/>
</dbReference>
<dbReference type="Proteomes" id="UP000326903">
    <property type="component" value="Unassembled WGS sequence"/>
</dbReference>
<protein>
    <submittedName>
        <fullName evidence="2">Uncharacterized protein</fullName>
    </submittedName>
</protein>
<keyword evidence="3" id="KW-1185">Reference proteome</keyword>
<proteinExistence type="predicted"/>
<evidence type="ECO:0000313" key="2">
    <source>
        <dbReference type="EMBL" id="KAA9041333.1"/>
    </source>
</evidence>
<reference evidence="2 3" key="1">
    <citation type="submission" date="2019-09" db="EMBL/GenBank/DDBJ databases">
        <title>Draft genome sequence of Ginsengibacter sp. BR5-29.</title>
        <authorList>
            <person name="Im W.-T."/>
        </authorList>
    </citation>
    <scope>NUCLEOTIDE SEQUENCE [LARGE SCALE GENOMIC DNA]</scope>
    <source>
        <strain evidence="2 3">BR5-29</strain>
    </source>
</reference>
<comment type="caution">
    <text evidence="2">The sequence shown here is derived from an EMBL/GenBank/DDBJ whole genome shotgun (WGS) entry which is preliminary data.</text>
</comment>
<dbReference type="AlphaFoldDB" id="A0A5J5ILS8"/>